<sequence length="134" mass="14988">MDATGKPAAVCVTVPHRALTAPRRVASLKSRLAPTCPTRGNADWPSLPATATIGTPNELSENFPRYIVRWQAQPPRVSARGPFVGRKVGFAGSIKKEGKIRKRRALWLGLMEFLRIWTRLTMDEILSRTRSYCK</sequence>
<evidence type="ECO:0000313" key="1">
    <source>
        <dbReference type="EMBL" id="EZA55607.1"/>
    </source>
</evidence>
<keyword evidence="2" id="KW-1185">Reference proteome</keyword>
<gene>
    <name evidence="1" type="ORF">X777_03862</name>
</gene>
<accession>A0A026WHU7</accession>
<protein>
    <submittedName>
        <fullName evidence="1">Uncharacterized protein</fullName>
    </submittedName>
</protein>
<name>A0A026WHU7_OOCBI</name>
<reference evidence="1 2" key="1">
    <citation type="journal article" date="2014" name="Curr. Biol.">
        <title>The genome of the clonal raider ant Cerapachys biroi.</title>
        <authorList>
            <person name="Oxley P.R."/>
            <person name="Ji L."/>
            <person name="Fetter-Pruneda I."/>
            <person name="McKenzie S.K."/>
            <person name="Li C."/>
            <person name="Hu H."/>
            <person name="Zhang G."/>
            <person name="Kronauer D.J."/>
        </authorList>
    </citation>
    <scope>NUCLEOTIDE SEQUENCE [LARGE SCALE GENOMIC DNA]</scope>
</reference>
<proteinExistence type="predicted"/>
<dbReference type="Proteomes" id="UP000053097">
    <property type="component" value="Unassembled WGS sequence"/>
</dbReference>
<dbReference type="EMBL" id="KK107199">
    <property type="protein sequence ID" value="EZA55607.1"/>
    <property type="molecule type" value="Genomic_DNA"/>
</dbReference>
<dbReference type="AlphaFoldDB" id="A0A026WHU7"/>
<evidence type="ECO:0000313" key="2">
    <source>
        <dbReference type="Proteomes" id="UP000053097"/>
    </source>
</evidence>
<organism evidence="1 2">
    <name type="scientific">Ooceraea biroi</name>
    <name type="common">Clonal raider ant</name>
    <name type="synonym">Cerapachys biroi</name>
    <dbReference type="NCBI Taxonomy" id="2015173"/>
    <lineage>
        <taxon>Eukaryota</taxon>
        <taxon>Metazoa</taxon>
        <taxon>Ecdysozoa</taxon>
        <taxon>Arthropoda</taxon>
        <taxon>Hexapoda</taxon>
        <taxon>Insecta</taxon>
        <taxon>Pterygota</taxon>
        <taxon>Neoptera</taxon>
        <taxon>Endopterygota</taxon>
        <taxon>Hymenoptera</taxon>
        <taxon>Apocrita</taxon>
        <taxon>Aculeata</taxon>
        <taxon>Formicoidea</taxon>
        <taxon>Formicidae</taxon>
        <taxon>Dorylinae</taxon>
        <taxon>Ooceraea</taxon>
    </lineage>
</organism>